<protein>
    <submittedName>
        <fullName evidence="2">Uncharacterized protein</fullName>
    </submittedName>
</protein>
<comment type="caution">
    <text evidence="2">The sequence shown here is derived from an EMBL/GenBank/DDBJ whole genome shotgun (WGS) entry which is preliminary data.</text>
</comment>
<accession>A0A8H5H557</accession>
<keyword evidence="3" id="KW-1185">Reference proteome</keyword>
<name>A0A8H5H557_9AGAR</name>
<evidence type="ECO:0000256" key="1">
    <source>
        <dbReference type="SAM" id="MobiDB-lite"/>
    </source>
</evidence>
<sequence length="92" mass="9442">MPANALAAVQAAARSYKSGESGAWDLIGIVWNVLERERGAGAAGNGNAESATVASGGGSSAYRNKDTLEPTARMNNAFADLLEEEEDGTPQS</sequence>
<proteinExistence type="predicted"/>
<evidence type="ECO:0000313" key="3">
    <source>
        <dbReference type="Proteomes" id="UP000518752"/>
    </source>
</evidence>
<gene>
    <name evidence="2" type="ORF">D9757_009602</name>
</gene>
<feature type="compositionally biased region" description="Low complexity" evidence="1">
    <location>
        <begin position="45"/>
        <end position="54"/>
    </location>
</feature>
<reference evidence="2 3" key="1">
    <citation type="journal article" date="2020" name="ISME J.">
        <title>Uncovering the hidden diversity of litter-decomposition mechanisms in mushroom-forming fungi.</title>
        <authorList>
            <person name="Floudas D."/>
            <person name="Bentzer J."/>
            <person name="Ahren D."/>
            <person name="Johansson T."/>
            <person name="Persson P."/>
            <person name="Tunlid A."/>
        </authorList>
    </citation>
    <scope>NUCLEOTIDE SEQUENCE [LARGE SCALE GENOMIC DNA]</scope>
    <source>
        <strain evidence="2 3">CBS 406.79</strain>
    </source>
</reference>
<dbReference type="Proteomes" id="UP000518752">
    <property type="component" value="Unassembled WGS sequence"/>
</dbReference>
<feature type="region of interest" description="Disordered" evidence="1">
    <location>
        <begin position="40"/>
        <end position="70"/>
    </location>
</feature>
<evidence type="ECO:0000313" key="2">
    <source>
        <dbReference type="EMBL" id="KAF5376620.1"/>
    </source>
</evidence>
<organism evidence="2 3">
    <name type="scientific">Collybiopsis confluens</name>
    <dbReference type="NCBI Taxonomy" id="2823264"/>
    <lineage>
        <taxon>Eukaryota</taxon>
        <taxon>Fungi</taxon>
        <taxon>Dikarya</taxon>
        <taxon>Basidiomycota</taxon>
        <taxon>Agaricomycotina</taxon>
        <taxon>Agaricomycetes</taxon>
        <taxon>Agaricomycetidae</taxon>
        <taxon>Agaricales</taxon>
        <taxon>Marasmiineae</taxon>
        <taxon>Omphalotaceae</taxon>
        <taxon>Collybiopsis</taxon>
    </lineage>
</organism>
<dbReference type="AlphaFoldDB" id="A0A8H5H557"/>
<dbReference type="EMBL" id="JAACJN010000089">
    <property type="protein sequence ID" value="KAF5376620.1"/>
    <property type="molecule type" value="Genomic_DNA"/>
</dbReference>
<dbReference type="OrthoDB" id="3838338at2759"/>